<evidence type="ECO:0000313" key="2">
    <source>
        <dbReference type="Proteomes" id="UP001198151"/>
    </source>
</evidence>
<keyword evidence="2" id="KW-1185">Reference proteome</keyword>
<gene>
    <name evidence="1" type="ORF">LKD70_05375</name>
</gene>
<comment type="caution">
    <text evidence="1">The sequence shown here is derived from an EMBL/GenBank/DDBJ whole genome shotgun (WGS) entry which is preliminary data.</text>
</comment>
<dbReference type="EMBL" id="JAJEQX010000007">
    <property type="protein sequence ID" value="MCC2253868.1"/>
    <property type="molecule type" value="Genomic_DNA"/>
</dbReference>
<sequence length="84" mass="9500">MTKKGVCDIVFGRKKKTHSYHIESYNPSTHVPAVRSSICTGEQVAGFKEISTGRFEEVMLIQNSGDLQAFREQYGIEGEIEKIY</sequence>
<evidence type="ECO:0000313" key="1">
    <source>
        <dbReference type="EMBL" id="MCC2253868.1"/>
    </source>
</evidence>
<proteinExistence type="predicted"/>
<dbReference type="RefSeq" id="WP_227707012.1">
    <property type="nucleotide sequence ID" value="NZ_JAJEQX010000007.1"/>
</dbReference>
<protein>
    <submittedName>
        <fullName evidence="1">Aspartate dehydrogenase</fullName>
    </submittedName>
</protein>
<name>A0ABS8FV62_9FIRM</name>
<reference evidence="1 2" key="1">
    <citation type="submission" date="2021-10" db="EMBL/GenBank/DDBJ databases">
        <title>Anaerobic single-cell dispensing facilitates the cultivation of human gut bacteria.</title>
        <authorList>
            <person name="Afrizal A."/>
        </authorList>
    </citation>
    <scope>NUCLEOTIDE SEQUENCE [LARGE SCALE GENOMIC DNA]</scope>
    <source>
        <strain evidence="1 2">CLA-AA-H200</strain>
    </source>
</reference>
<organism evidence="1 2">
    <name type="scientific">Ruminococcus turbiniformis</name>
    <dbReference type="NCBI Taxonomy" id="2881258"/>
    <lineage>
        <taxon>Bacteria</taxon>
        <taxon>Bacillati</taxon>
        <taxon>Bacillota</taxon>
        <taxon>Clostridia</taxon>
        <taxon>Eubacteriales</taxon>
        <taxon>Oscillospiraceae</taxon>
        <taxon>Ruminococcus</taxon>
    </lineage>
</organism>
<accession>A0ABS8FV62</accession>
<dbReference type="Proteomes" id="UP001198151">
    <property type="component" value="Unassembled WGS sequence"/>
</dbReference>